<reference evidence="11 12" key="1">
    <citation type="submission" date="2019-12" db="EMBL/GenBank/DDBJ databases">
        <title>Paenibacillus sp. nov. sp. isolated from soil.</title>
        <authorList>
            <person name="Kim J."/>
            <person name="Jeong S.E."/>
            <person name="Jung H.S."/>
            <person name="Jeon C.O."/>
        </authorList>
    </citation>
    <scope>NUCLEOTIDE SEQUENCE [LARGE SCALE GENOMIC DNA]</scope>
    <source>
        <strain evidence="11 12">5J-6</strain>
    </source>
</reference>
<comment type="subcellular location">
    <subcellularLocation>
        <location evidence="1">Cell membrane</location>
        <topology evidence="1">Multi-pass membrane protein</topology>
    </subcellularLocation>
</comment>
<feature type="domain" description="HAMP" evidence="10">
    <location>
        <begin position="325"/>
        <end position="377"/>
    </location>
</feature>
<name>A0A6L8VBK1_9BACL</name>
<keyword evidence="2" id="KW-1003">Cell membrane</keyword>
<comment type="caution">
    <text evidence="11">The sequence shown here is derived from an EMBL/GenBank/DDBJ whole genome shotgun (WGS) entry which is preliminary data.</text>
</comment>
<dbReference type="InterPro" id="IPR003594">
    <property type="entry name" value="HATPase_dom"/>
</dbReference>
<keyword evidence="6" id="KW-0418">Kinase</keyword>
<dbReference type="SUPFAM" id="SSF158472">
    <property type="entry name" value="HAMP domain-like"/>
    <property type="match status" value="1"/>
</dbReference>
<dbReference type="PANTHER" id="PTHR34220:SF7">
    <property type="entry name" value="SENSOR HISTIDINE KINASE YPDA"/>
    <property type="match status" value="1"/>
</dbReference>
<keyword evidence="3" id="KW-0597">Phosphoprotein</keyword>
<evidence type="ECO:0000256" key="8">
    <source>
        <dbReference type="ARBA" id="ARBA00023136"/>
    </source>
</evidence>
<dbReference type="Pfam" id="PF00672">
    <property type="entry name" value="HAMP"/>
    <property type="match status" value="1"/>
</dbReference>
<evidence type="ECO:0000256" key="9">
    <source>
        <dbReference type="SAM" id="Phobius"/>
    </source>
</evidence>
<feature type="transmembrane region" description="Helical" evidence="9">
    <location>
        <begin position="301"/>
        <end position="324"/>
    </location>
</feature>
<organism evidence="11 12">
    <name type="scientific">Paenibacillus silvestris</name>
    <dbReference type="NCBI Taxonomy" id="2606219"/>
    <lineage>
        <taxon>Bacteria</taxon>
        <taxon>Bacillati</taxon>
        <taxon>Bacillota</taxon>
        <taxon>Bacilli</taxon>
        <taxon>Bacillales</taxon>
        <taxon>Paenibacillaceae</taxon>
        <taxon>Paenibacillus</taxon>
    </lineage>
</organism>
<sequence>MKLLTHLKWRSVGYKLFILFFASITISIMLMGYLSYHKANEIISSKVSQVAWQTVQQANRRLELIMNEYDNRSLLIFGNKEIQKGILGEYRDSYDQSYNNQQIGKFLSNLVNVKNDTLNIYILGERSASYRFTNTGFTELPMISKVEAEEDWYKQIKAANGQVVWYGIRSPLVKSTIDQDNKPVFVMGRSLKNFDNLNQTLGVLIMEFNPELIQQFLSEVDFQAQGTTYIVNENDTVVADSNGSLSMRPAGLKLPPTPSGYLTDKVDGKDLMVVYDQLKINDWKLVGMAPIQNLVSDSRKIAYYTVYLVIGFSVVAIALAFLFAKQMHKPVRMLLWSMRRAREGDFDIQITDERNDEFGMLYHSFNTMVTRIKDLIDEVYIQKLLKKETQLKMMASQINAHFLYNTLDSIHWISRIYKVDEISTMIFGLSKYLRISLSEGNDFVTVQESAELLESYLSIQKVRYQDKFTVNMYIDSAMLNHKVLKFVFQPLVENAIYHGLENKRGKGRLDISWKMDGQILHFEVEDDGIGIHPDKMAELTAMMASDEWEGEHNFALRNIHSQIQLTYGKEYGLSIESTPGIGTKVKLVLPLRL</sequence>
<evidence type="ECO:0000256" key="6">
    <source>
        <dbReference type="ARBA" id="ARBA00022777"/>
    </source>
</evidence>
<evidence type="ECO:0000256" key="7">
    <source>
        <dbReference type="ARBA" id="ARBA00022989"/>
    </source>
</evidence>
<dbReference type="SUPFAM" id="SSF55874">
    <property type="entry name" value="ATPase domain of HSP90 chaperone/DNA topoisomerase II/histidine kinase"/>
    <property type="match status" value="1"/>
</dbReference>
<evidence type="ECO:0000256" key="5">
    <source>
        <dbReference type="ARBA" id="ARBA00022692"/>
    </source>
</evidence>
<proteinExistence type="predicted"/>
<dbReference type="Gene3D" id="3.30.450.20">
    <property type="entry name" value="PAS domain"/>
    <property type="match status" value="2"/>
</dbReference>
<dbReference type="InterPro" id="IPR036890">
    <property type="entry name" value="HATPase_C_sf"/>
</dbReference>
<gene>
    <name evidence="11" type="ORF">GQF01_33385</name>
</gene>
<dbReference type="GO" id="GO:0000155">
    <property type="term" value="F:phosphorelay sensor kinase activity"/>
    <property type="evidence" value="ECO:0007669"/>
    <property type="project" value="InterPro"/>
</dbReference>
<dbReference type="SMART" id="SM00387">
    <property type="entry name" value="HATPase_c"/>
    <property type="match status" value="1"/>
</dbReference>
<evidence type="ECO:0000313" key="11">
    <source>
        <dbReference type="EMBL" id="MZQ87016.1"/>
    </source>
</evidence>
<dbReference type="InterPro" id="IPR033479">
    <property type="entry name" value="dCache_1"/>
</dbReference>
<dbReference type="InterPro" id="IPR050640">
    <property type="entry name" value="Bact_2-comp_sensor_kinase"/>
</dbReference>
<dbReference type="InterPro" id="IPR003660">
    <property type="entry name" value="HAMP_dom"/>
</dbReference>
<evidence type="ECO:0000256" key="4">
    <source>
        <dbReference type="ARBA" id="ARBA00022679"/>
    </source>
</evidence>
<feature type="transmembrane region" description="Helical" evidence="9">
    <location>
        <begin position="12"/>
        <end position="36"/>
    </location>
</feature>
<protein>
    <submittedName>
        <fullName evidence="11">HAMP domain-containing protein</fullName>
    </submittedName>
</protein>
<evidence type="ECO:0000256" key="1">
    <source>
        <dbReference type="ARBA" id="ARBA00004651"/>
    </source>
</evidence>
<dbReference type="Gene3D" id="3.30.565.10">
    <property type="entry name" value="Histidine kinase-like ATPase, C-terminal domain"/>
    <property type="match status" value="1"/>
</dbReference>
<dbReference type="PANTHER" id="PTHR34220">
    <property type="entry name" value="SENSOR HISTIDINE KINASE YPDA"/>
    <property type="match status" value="1"/>
</dbReference>
<dbReference type="Gene3D" id="6.10.340.10">
    <property type="match status" value="1"/>
</dbReference>
<dbReference type="AlphaFoldDB" id="A0A6L8VBK1"/>
<dbReference type="Pfam" id="PF06580">
    <property type="entry name" value="His_kinase"/>
    <property type="match status" value="1"/>
</dbReference>
<evidence type="ECO:0000256" key="2">
    <source>
        <dbReference type="ARBA" id="ARBA00022475"/>
    </source>
</evidence>
<dbReference type="Proteomes" id="UP000481087">
    <property type="component" value="Unassembled WGS sequence"/>
</dbReference>
<dbReference type="SMART" id="SM00304">
    <property type="entry name" value="HAMP"/>
    <property type="match status" value="1"/>
</dbReference>
<dbReference type="GO" id="GO:0005886">
    <property type="term" value="C:plasma membrane"/>
    <property type="evidence" value="ECO:0007669"/>
    <property type="project" value="UniProtKB-SubCell"/>
</dbReference>
<keyword evidence="4" id="KW-0808">Transferase</keyword>
<dbReference type="Pfam" id="PF02518">
    <property type="entry name" value="HATPase_c"/>
    <property type="match status" value="1"/>
</dbReference>
<dbReference type="PROSITE" id="PS50885">
    <property type="entry name" value="HAMP"/>
    <property type="match status" value="1"/>
</dbReference>
<keyword evidence="8 9" id="KW-0472">Membrane</keyword>
<evidence type="ECO:0000256" key="3">
    <source>
        <dbReference type="ARBA" id="ARBA00022553"/>
    </source>
</evidence>
<dbReference type="InterPro" id="IPR010559">
    <property type="entry name" value="Sig_transdc_His_kin_internal"/>
</dbReference>
<keyword evidence="7 9" id="KW-1133">Transmembrane helix</keyword>
<dbReference type="RefSeq" id="WP_161411582.1">
    <property type="nucleotide sequence ID" value="NZ_WTUZ01000040.1"/>
</dbReference>
<dbReference type="CDD" id="cd06225">
    <property type="entry name" value="HAMP"/>
    <property type="match status" value="1"/>
</dbReference>
<keyword evidence="12" id="KW-1185">Reference proteome</keyword>
<dbReference type="Pfam" id="PF02743">
    <property type="entry name" value="dCache_1"/>
    <property type="match status" value="1"/>
</dbReference>
<evidence type="ECO:0000313" key="12">
    <source>
        <dbReference type="Proteomes" id="UP000481087"/>
    </source>
</evidence>
<dbReference type="EMBL" id="WTUZ01000040">
    <property type="protein sequence ID" value="MZQ87016.1"/>
    <property type="molecule type" value="Genomic_DNA"/>
</dbReference>
<evidence type="ECO:0000259" key="10">
    <source>
        <dbReference type="PROSITE" id="PS50885"/>
    </source>
</evidence>
<accession>A0A6L8VBK1</accession>
<keyword evidence="5 9" id="KW-0812">Transmembrane</keyword>